<evidence type="ECO:0000313" key="3">
    <source>
        <dbReference type="Proteomes" id="UP000523545"/>
    </source>
</evidence>
<dbReference type="EMBL" id="JACCHK010000001">
    <property type="protein sequence ID" value="NYH42310.1"/>
    <property type="molecule type" value="Genomic_DNA"/>
</dbReference>
<keyword evidence="1" id="KW-0732">Signal</keyword>
<dbReference type="SUPFAM" id="SSF110296">
    <property type="entry name" value="Oligoxyloglucan reducing end-specific cellobiohydrolase"/>
    <property type="match status" value="1"/>
</dbReference>
<keyword evidence="3" id="KW-1185">Reference proteome</keyword>
<reference evidence="2 3" key="1">
    <citation type="submission" date="2020-07" db="EMBL/GenBank/DDBJ databases">
        <title>Sequencing the genomes of 1000 actinobacteria strains.</title>
        <authorList>
            <person name="Klenk H.-P."/>
        </authorList>
    </citation>
    <scope>NUCLEOTIDE SEQUENCE [LARGE SCALE GENOMIC DNA]</scope>
    <source>
        <strain evidence="2 3">DSM 45876</strain>
    </source>
</reference>
<feature type="chain" id="PRO_5038810699" description="BNR repeat-like domain-containing protein" evidence="1">
    <location>
        <begin position="19"/>
        <end position="396"/>
    </location>
</feature>
<organism evidence="2 3">
    <name type="scientific">Micromonospora jinlongensis</name>
    <dbReference type="NCBI Taxonomy" id="1287877"/>
    <lineage>
        <taxon>Bacteria</taxon>
        <taxon>Bacillati</taxon>
        <taxon>Actinomycetota</taxon>
        <taxon>Actinomycetes</taxon>
        <taxon>Micromonosporales</taxon>
        <taxon>Micromonosporaceae</taxon>
        <taxon>Micromonospora</taxon>
    </lineage>
</organism>
<protein>
    <recommendedName>
        <fullName evidence="4">BNR repeat-like domain-containing protein</fullName>
    </recommendedName>
</protein>
<evidence type="ECO:0000313" key="2">
    <source>
        <dbReference type="EMBL" id="NYH42310.1"/>
    </source>
</evidence>
<evidence type="ECO:0000256" key="1">
    <source>
        <dbReference type="SAM" id="SignalP"/>
    </source>
</evidence>
<sequence length="396" mass="40497">MSVRGVIAVFGLFALVLAGCDGPAAPPGGAGSATPAAAALRPVWQSLTLPAPPGGAGRPMIRDAASCAGRWFVVGGVADAEGGTRPAAWTSVDGTTWTVLPVRADSFYGRQNVFLSVACRDGKAALIGAKVGGAHGYPRVSTWRQVADGALVEVQASFETYGGPTAVNVSRLAAGAQGWLIVGNRSAGAASWVSSPDAAEFALVEGAPELASDAVGVTWAFDSVATSSGWLAVGGLLPAGRIDRDPAVWSSPDGRSWRRTVLPGGSEYEELQRVVLVGGVPVAVGLRGAVFGAWRQEAQRWVSAGTFGRRAGAGVPSVTSLVSSGDRLFAAVTDGARHSVWVSSDRGGSWREVTAPLDVPAGVDRDVTLVAVGDRWWLAADDGTRSGLWWAGGVGV</sequence>
<dbReference type="AlphaFoldDB" id="A0A7Z0BDY0"/>
<feature type="signal peptide" evidence="1">
    <location>
        <begin position="1"/>
        <end position="18"/>
    </location>
</feature>
<dbReference type="Proteomes" id="UP000523545">
    <property type="component" value="Unassembled WGS sequence"/>
</dbReference>
<comment type="caution">
    <text evidence="2">The sequence shown here is derived from an EMBL/GenBank/DDBJ whole genome shotgun (WGS) entry which is preliminary data.</text>
</comment>
<accession>A0A7Z0BDY0</accession>
<proteinExistence type="predicted"/>
<name>A0A7Z0BDY0_9ACTN</name>
<gene>
    <name evidence="2" type="ORF">HNR22_002037</name>
</gene>
<dbReference type="RefSeq" id="WP_179780138.1">
    <property type="nucleotide sequence ID" value="NZ_JACCHK010000001.1"/>
</dbReference>
<dbReference type="PROSITE" id="PS51257">
    <property type="entry name" value="PROKAR_LIPOPROTEIN"/>
    <property type="match status" value="1"/>
</dbReference>
<evidence type="ECO:0008006" key="4">
    <source>
        <dbReference type="Google" id="ProtNLM"/>
    </source>
</evidence>